<sequence>MSVEVIPFGIALQPRFDLGLGLNRAGHFHAIAHLDGTNYMQNRKPY</sequence>
<organism evidence="1 2">
    <name type="scientific">Funiculus sociatus GB2-A5</name>
    <dbReference type="NCBI Taxonomy" id="2933946"/>
    <lineage>
        <taxon>Bacteria</taxon>
        <taxon>Bacillati</taxon>
        <taxon>Cyanobacteriota</taxon>
        <taxon>Cyanophyceae</taxon>
        <taxon>Coleofasciculales</taxon>
        <taxon>Coleofasciculaceae</taxon>
        <taxon>Funiculus</taxon>
    </lineage>
</organism>
<reference evidence="1 2" key="1">
    <citation type="submission" date="2022-04" db="EMBL/GenBank/DDBJ databases">
        <title>Positive selection, recombination, and allopatry shape intraspecific diversity of widespread and dominant cyanobacteria.</title>
        <authorList>
            <person name="Wei J."/>
            <person name="Shu W."/>
            <person name="Hu C."/>
        </authorList>
    </citation>
    <scope>NUCLEOTIDE SEQUENCE [LARGE SCALE GENOMIC DNA]</scope>
    <source>
        <strain evidence="1 2">GB2-A5</strain>
    </source>
</reference>
<evidence type="ECO:0000313" key="1">
    <source>
        <dbReference type="EMBL" id="MEP0865853.1"/>
    </source>
</evidence>
<keyword evidence="2" id="KW-1185">Reference proteome</keyword>
<evidence type="ECO:0000313" key="2">
    <source>
        <dbReference type="Proteomes" id="UP001442494"/>
    </source>
</evidence>
<accession>A0ABV0JR49</accession>
<name>A0ABV0JR49_9CYAN</name>
<comment type="caution">
    <text evidence="1">The sequence shown here is derived from an EMBL/GenBank/DDBJ whole genome shotgun (WGS) entry which is preliminary data.</text>
</comment>
<gene>
    <name evidence="1" type="ORF">NDI37_15390</name>
</gene>
<dbReference type="EMBL" id="JAMPKK010000033">
    <property type="protein sequence ID" value="MEP0865853.1"/>
    <property type="molecule type" value="Genomic_DNA"/>
</dbReference>
<dbReference type="Proteomes" id="UP001442494">
    <property type="component" value="Unassembled WGS sequence"/>
</dbReference>
<protein>
    <submittedName>
        <fullName evidence="1">Uncharacterized protein</fullName>
    </submittedName>
</protein>
<proteinExistence type="predicted"/>